<dbReference type="Proteomes" id="UP000663870">
    <property type="component" value="Unassembled WGS sequence"/>
</dbReference>
<sequence length="336" mass="39451">MSSSNVGSEIEGELSKEKQNLLEKLSNIFDPETAYDYVCPKTNENRQQLSLEELRRLNYNQQEENLQRLRSLVHYKTTTQSLSRADLEASYQSFVRDQVARQSPRYELEQYVRNSSDIDSAKRYVDMANDVLVNPQQSLLLFRSSKLNEQKANLLKSSRYSNSLQQLNDDQSLQKYFSETLHNTSKNPIQDEEEFFNSKKPPTRLPSMHLEYKEKKVHVKFLKDYDEHNEIYRRKTNRHLFLKKQLTTRDIESLFSTENSTIQGQPSELNTSTIHRETFPPLSLSALKEYRPSVTPKPPLSRRTSSLTNKIQQRRKSMRKADFIWNQSIVSSTTHE</sequence>
<reference evidence="1" key="1">
    <citation type="submission" date="2021-02" db="EMBL/GenBank/DDBJ databases">
        <authorList>
            <person name="Nowell W R."/>
        </authorList>
    </citation>
    <scope>NUCLEOTIDE SEQUENCE</scope>
</reference>
<gene>
    <name evidence="1" type="ORF">JXQ802_LOCUS15662</name>
</gene>
<name>A0A814IZJ5_9BILA</name>
<protein>
    <submittedName>
        <fullName evidence="1">Uncharacterized protein</fullName>
    </submittedName>
</protein>
<dbReference type="AlphaFoldDB" id="A0A814IZJ5"/>
<accession>A0A814IZJ5</accession>
<evidence type="ECO:0000313" key="2">
    <source>
        <dbReference type="Proteomes" id="UP000663870"/>
    </source>
</evidence>
<keyword evidence="2" id="KW-1185">Reference proteome</keyword>
<comment type="caution">
    <text evidence="1">The sequence shown here is derived from an EMBL/GenBank/DDBJ whole genome shotgun (WGS) entry which is preliminary data.</text>
</comment>
<dbReference type="EMBL" id="CAJNOL010000367">
    <property type="protein sequence ID" value="CAF1031313.1"/>
    <property type="molecule type" value="Genomic_DNA"/>
</dbReference>
<evidence type="ECO:0000313" key="1">
    <source>
        <dbReference type="EMBL" id="CAF1031313.1"/>
    </source>
</evidence>
<organism evidence="1 2">
    <name type="scientific">Rotaria sordida</name>
    <dbReference type="NCBI Taxonomy" id="392033"/>
    <lineage>
        <taxon>Eukaryota</taxon>
        <taxon>Metazoa</taxon>
        <taxon>Spiralia</taxon>
        <taxon>Gnathifera</taxon>
        <taxon>Rotifera</taxon>
        <taxon>Eurotatoria</taxon>
        <taxon>Bdelloidea</taxon>
        <taxon>Philodinida</taxon>
        <taxon>Philodinidae</taxon>
        <taxon>Rotaria</taxon>
    </lineage>
</organism>
<proteinExistence type="predicted"/>